<dbReference type="EMBL" id="LN650648">
    <property type="protein sequence ID" value="CEI73868.1"/>
    <property type="molecule type" value="Genomic_DNA"/>
</dbReference>
<accession>A0A2P2BU36</accession>
<dbReference type="InterPro" id="IPR017853">
    <property type="entry name" value="GH"/>
</dbReference>
<dbReference type="AlphaFoldDB" id="A0A2P2BU36"/>
<dbReference type="InterPro" id="IPR007253">
    <property type="entry name" value="Cell_wall-bd_2"/>
</dbReference>
<dbReference type="InterPro" id="IPR052177">
    <property type="entry name" value="Divisome_Glycosyl_Hydrolase"/>
</dbReference>
<evidence type="ECO:0000313" key="4">
    <source>
        <dbReference type="EMBL" id="CEI73868.1"/>
    </source>
</evidence>
<proteinExistence type="predicted"/>
<keyword evidence="1 2" id="KW-0732">Signal</keyword>
<keyword evidence="5" id="KW-1185">Reference proteome</keyword>
<gene>
    <name evidence="4" type="ORF">FRIFI_2342</name>
</gene>
<organism evidence="4 5">
    <name type="scientific">Romboutsia hominis</name>
    <dbReference type="NCBI Taxonomy" id="1507512"/>
    <lineage>
        <taxon>Bacteria</taxon>
        <taxon>Bacillati</taxon>
        <taxon>Bacillota</taxon>
        <taxon>Clostridia</taxon>
        <taxon>Peptostreptococcales</taxon>
        <taxon>Peptostreptococcaceae</taxon>
        <taxon>Romboutsia</taxon>
    </lineage>
</organism>
<dbReference type="Gene3D" id="3.40.50.12090">
    <property type="match status" value="2"/>
</dbReference>
<feature type="chain" id="PRO_5015185431" evidence="2">
    <location>
        <begin position="25"/>
        <end position="695"/>
    </location>
</feature>
<dbReference type="SUPFAM" id="SSF51445">
    <property type="entry name" value="(Trans)glycosidases"/>
    <property type="match status" value="1"/>
</dbReference>
<name>A0A2P2BU36_9FIRM</name>
<reference evidence="4 5" key="1">
    <citation type="submission" date="2014-09" db="EMBL/GenBank/DDBJ databases">
        <authorList>
            <person name="Hornung B.V."/>
        </authorList>
    </citation>
    <scope>NUCLEOTIDE SEQUENCE [LARGE SCALE GENOMIC DNA]</scope>
    <source>
        <strain evidence="4 5">FRIFI</strain>
    </source>
</reference>
<dbReference type="Gene3D" id="3.20.20.80">
    <property type="entry name" value="Glycosidases"/>
    <property type="match status" value="1"/>
</dbReference>
<dbReference type="InterPro" id="IPR003790">
    <property type="entry name" value="GHL10"/>
</dbReference>
<dbReference type="RefSeq" id="WP_166505936.1">
    <property type="nucleotide sequence ID" value="NZ_LN650648.1"/>
</dbReference>
<evidence type="ECO:0000256" key="1">
    <source>
        <dbReference type="ARBA" id="ARBA00022729"/>
    </source>
</evidence>
<evidence type="ECO:0000256" key="2">
    <source>
        <dbReference type="SAM" id="SignalP"/>
    </source>
</evidence>
<dbReference type="PANTHER" id="PTHR43405">
    <property type="entry name" value="GLYCOSYL HYDROLASE DIGH"/>
    <property type="match status" value="1"/>
</dbReference>
<dbReference type="KEGG" id="rhom:FRIFI_2342"/>
<dbReference type="Pfam" id="PF04122">
    <property type="entry name" value="CW_binding_2"/>
    <property type="match status" value="3"/>
</dbReference>
<dbReference type="Proteomes" id="UP000245695">
    <property type="component" value="Chromosome 1"/>
</dbReference>
<dbReference type="Pfam" id="PF02638">
    <property type="entry name" value="GHL10"/>
    <property type="match status" value="1"/>
</dbReference>
<evidence type="ECO:0000313" key="5">
    <source>
        <dbReference type="Proteomes" id="UP000245695"/>
    </source>
</evidence>
<sequence length="695" mass="77252">MKKLKAFIVSFLMILSASTVNVSASDKEMRAAWISTVYNMDWPSSKNNETAQKREYIELLDKLKSVGINTVVVQVRPKADAIYKSNINPWSEYLTGTQGKDPGYDPLPFLIDEAHKRGMEFHAWFNPYRVTTSGTDLSKLASNNPARLHPDWVLKCKNGSNEALIYNPGLPEVRKHVVDSVNEVVKNYNIDGVHFDDYFYRSGIDDSDTYNKYKKPGQSIEDWRRENVNTLLKEVKTSIKEIKPNVEFGVSPKGIWRNKDSDPTGSDTRGAESYSDDFADTRTWIRQGLVDYVVPQLYWPIGYSAADYSKLVSWWANEVRGYDVDLYIGQGVYKNGTGDYPGQDVAGEIKEQINLNRQYSDIKGSMYFSARDIVKNSKLQSDMKDLYVNNIKITELKGEDRYETACKISKEGWKEGAKTVILTNGNSVVDGVTATPLASVNDAPILLVQKDGIPTSTKDEIKRLNPSNIIVIGGEGSVNNKVMDELKSILPSVSLTRIGGIDRYETSLQIAKRISEKVDINKVYLAGGYGEVDALSIASQAGIDKQPIILSGKDSLSENVYNWLKSQGIQEAYFVGGKTVLSDEVIKQVNKITLNNVLNNRISGDDRQETNAKIIGKFYPQNKYNTLLVTKSNPLVDALTAGPLAAKLNSPIVILGDTISETQKTVLGVKNTQSIHKIGGGINDTAFNNVVNLVK</sequence>
<feature type="signal peptide" evidence="2">
    <location>
        <begin position="1"/>
        <end position="24"/>
    </location>
</feature>
<feature type="domain" description="Glycosyl hydrolase-like 10" evidence="3">
    <location>
        <begin position="28"/>
        <end position="334"/>
    </location>
</feature>
<dbReference type="PANTHER" id="PTHR43405:SF1">
    <property type="entry name" value="GLYCOSYL HYDROLASE DIGH"/>
    <property type="match status" value="1"/>
</dbReference>
<evidence type="ECO:0000259" key="3">
    <source>
        <dbReference type="Pfam" id="PF02638"/>
    </source>
</evidence>
<protein>
    <submittedName>
        <fullName evidence="4">UPF0748 protein YngK</fullName>
    </submittedName>
</protein>